<evidence type="ECO:0000313" key="3">
    <source>
        <dbReference type="EMBL" id="AGH16764.1"/>
    </source>
</evidence>
<dbReference type="GeneID" id="93076771"/>
<dbReference type="Gene3D" id="2.50.20.10">
    <property type="entry name" value="Lipoprotein localisation LolA/LolB/LppX"/>
    <property type="match status" value="1"/>
</dbReference>
<dbReference type="InterPro" id="IPR004564">
    <property type="entry name" value="OM_lipoprot_carrier_LolA-like"/>
</dbReference>
<protein>
    <submittedName>
        <fullName evidence="3">LolA type protein</fullName>
    </submittedName>
</protein>
<keyword evidence="4" id="KW-1185">Reference proteome</keyword>
<name>A0ABM5NF18_LIBAS</name>
<keyword evidence="2" id="KW-0812">Transmembrane</keyword>
<accession>A0ABM5NF18</accession>
<evidence type="ECO:0000313" key="4">
    <source>
        <dbReference type="Proteomes" id="UP000011820"/>
    </source>
</evidence>
<dbReference type="SUPFAM" id="SSF89392">
    <property type="entry name" value="Prokaryotic lipoproteins and lipoprotein localization factors"/>
    <property type="match status" value="1"/>
</dbReference>
<dbReference type="Proteomes" id="UP000011820">
    <property type="component" value="Chromosome"/>
</dbReference>
<keyword evidence="1" id="KW-0732">Signal</keyword>
<keyword evidence="2" id="KW-1133">Transmembrane helix</keyword>
<dbReference type="CDD" id="cd16325">
    <property type="entry name" value="LolA"/>
    <property type="match status" value="1"/>
</dbReference>
<dbReference type="InterPro" id="IPR029046">
    <property type="entry name" value="LolA/LolB/LppX"/>
</dbReference>
<evidence type="ECO:0000256" key="2">
    <source>
        <dbReference type="SAM" id="Phobius"/>
    </source>
</evidence>
<dbReference type="Pfam" id="PF03548">
    <property type="entry name" value="LolA"/>
    <property type="match status" value="1"/>
</dbReference>
<dbReference type="PANTHER" id="PTHR35869">
    <property type="entry name" value="OUTER-MEMBRANE LIPOPROTEIN CARRIER PROTEIN"/>
    <property type="match status" value="1"/>
</dbReference>
<proteinExistence type="predicted"/>
<organism evidence="3 4">
    <name type="scientific">Candidatus Liberibacter asiaticus str. gxpsy</name>
    <dbReference type="NCBI Taxonomy" id="1174529"/>
    <lineage>
        <taxon>Bacteria</taxon>
        <taxon>Pseudomonadati</taxon>
        <taxon>Pseudomonadota</taxon>
        <taxon>Alphaproteobacteria</taxon>
        <taxon>Hyphomicrobiales</taxon>
        <taxon>Rhizobiaceae</taxon>
        <taxon>Liberibacter</taxon>
    </lineage>
</organism>
<dbReference type="PANTHER" id="PTHR35869:SF1">
    <property type="entry name" value="OUTER-MEMBRANE LIPOPROTEIN CARRIER PROTEIN"/>
    <property type="match status" value="1"/>
</dbReference>
<dbReference type="EMBL" id="CP004005">
    <property type="protein sequence ID" value="AGH16764.1"/>
    <property type="molecule type" value="Genomic_DNA"/>
</dbReference>
<gene>
    <name evidence="3" type="ORF">WSI_01970</name>
</gene>
<sequence>MAFLLYKSVIGVVILFFYSAIFPFNAAYPITKDQSVKKAIEHFLSIQTMQGTFLQEDAGYVMKGEFFMARPSKFYFKYSSPSSVSLISDGSNIAVYNAKLDTWSVYPLRYMAFSVIFSNNQHVIQESIQRVESNNSFITIFFKDDFMGNMISVTFDRLSYRLLNWKIMDSSRRYSIIKILKYKENTVLDPKVFEIPYDKIHNIN</sequence>
<keyword evidence="2" id="KW-0472">Membrane</keyword>
<dbReference type="RefSeq" id="WP_012778744.1">
    <property type="nucleotide sequence ID" value="NC_020549.1"/>
</dbReference>
<evidence type="ECO:0000256" key="1">
    <source>
        <dbReference type="ARBA" id="ARBA00022729"/>
    </source>
</evidence>
<feature type="transmembrane region" description="Helical" evidence="2">
    <location>
        <begin position="6"/>
        <end position="28"/>
    </location>
</feature>
<reference evidence="3 4" key="1">
    <citation type="journal article" date="2013" name="Genome Announc.">
        <title>Complete Genome Sequence of a Chinese Strain of 'Candidatus Liberibacter asiaticus'.</title>
        <authorList>
            <person name="Lin H."/>
            <person name="Han C.S."/>
            <person name="Liu B."/>
            <person name="Lou B."/>
            <person name="Bai X."/>
            <person name="Deng C."/>
            <person name="Civerolo E.L."/>
            <person name="Gupta G."/>
        </authorList>
    </citation>
    <scope>NUCLEOTIDE SEQUENCE [LARGE SCALE GENOMIC DNA]</scope>
    <source>
        <strain evidence="4">gxpsy</strain>
    </source>
</reference>